<reference evidence="2 3" key="1">
    <citation type="journal article" date="2022" name="Nat. Genet.">
        <title>Improved pea reference genome and pan-genome highlight genomic features and evolutionary characteristics.</title>
        <authorList>
            <person name="Yang T."/>
            <person name="Liu R."/>
            <person name="Luo Y."/>
            <person name="Hu S."/>
            <person name="Wang D."/>
            <person name="Wang C."/>
            <person name="Pandey M.K."/>
            <person name="Ge S."/>
            <person name="Xu Q."/>
            <person name="Li N."/>
            <person name="Li G."/>
            <person name="Huang Y."/>
            <person name="Saxena R.K."/>
            <person name="Ji Y."/>
            <person name="Li M."/>
            <person name="Yan X."/>
            <person name="He Y."/>
            <person name="Liu Y."/>
            <person name="Wang X."/>
            <person name="Xiang C."/>
            <person name="Varshney R.K."/>
            <person name="Ding H."/>
            <person name="Gao S."/>
            <person name="Zong X."/>
        </authorList>
    </citation>
    <scope>NUCLEOTIDE SEQUENCE [LARGE SCALE GENOMIC DNA]</scope>
    <source>
        <strain evidence="2 3">cv. Zhongwan 6</strain>
    </source>
</reference>
<comment type="caution">
    <text evidence="2">The sequence shown here is derived from an EMBL/GenBank/DDBJ whole genome shotgun (WGS) entry which is preliminary data.</text>
</comment>
<sequence length="238" mass="27555">MFAPTPNLELDSENEEGSDYDPFLDAMNEYRYCKAMMWYQERMEKHRHAANLKYYLCYGNGKVELPLLKHPPQVLSHLLFDHTTKDSKNFQSQIRTYNMMFSFNSLGAKLDNRFNNGRGPPTLRIQGQSCHSIGSLLQPEGQPPKFAQLYIYDTENEITNRMDGLRSTDGRLCNQPTVSEVATLTVGDIDIAEEKDIIMQAKEGQLQRIDEFQPTYLTFQYPLMFPYGEDGYRPNITH</sequence>
<evidence type="ECO:0000256" key="1">
    <source>
        <dbReference type="SAM" id="MobiDB-lite"/>
    </source>
</evidence>
<organism evidence="2 3">
    <name type="scientific">Pisum sativum</name>
    <name type="common">Garden pea</name>
    <name type="synonym">Lathyrus oleraceus</name>
    <dbReference type="NCBI Taxonomy" id="3888"/>
    <lineage>
        <taxon>Eukaryota</taxon>
        <taxon>Viridiplantae</taxon>
        <taxon>Streptophyta</taxon>
        <taxon>Embryophyta</taxon>
        <taxon>Tracheophyta</taxon>
        <taxon>Spermatophyta</taxon>
        <taxon>Magnoliopsida</taxon>
        <taxon>eudicotyledons</taxon>
        <taxon>Gunneridae</taxon>
        <taxon>Pentapetalae</taxon>
        <taxon>rosids</taxon>
        <taxon>fabids</taxon>
        <taxon>Fabales</taxon>
        <taxon>Fabaceae</taxon>
        <taxon>Papilionoideae</taxon>
        <taxon>50 kb inversion clade</taxon>
        <taxon>NPAAA clade</taxon>
        <taxon>Hologalegina</taxon>
        <taxon>IRL clade</taxon>
        <taxon>Fabeae</taxon>
        <taxon>Lathyrus</taxon>
    </lineage>
</organism>
<dbReference type="Gramene" id="Psat01G0205100-T1">
    <property type="protein sequence ID" value="KAI5443244.1"/>
    <property type="gene ID" value="KIW84_012051"/>
</dbReference>
<name>A0A9D5BGM5_PEA</name>
<evidence type="ECO:0000313" key="3">
    <source>
        <dbReference type="Proteomes" id="UP001058974"/>
    </source>
</evidence>
<accession>A0A9D5BGM5</accession>
<feature type="compositionally biased region" description="Acidic residues" evidence="1">
    <location>
        <begin position="10"/>
        <end position="19"/>
    </location>
</feature>
<feature type="region of interest" description="Disordered" evidence="1">
    <location>
        <begin position="1"/>
        <end position="21"/>
    </location>
</feature>
<dbReference type="PANTHER" id="PTHR45786:SF66">
    <property type="entry name" value="HOOK MOTIF PROTEIN, PUTATIVE-RELATED"/>
    <property type="match status" value="1"/>
</dbReference>
<keyword evidence="3" id="KW-1185">Reference proteome</keyword>
<dbReference type="EMBL" id="JAMSHJ010000001">
    <property type="protein sequence ID" value="KAI5443244.1"/>
    <property type="molecule type" value="Genomic_DNA"/>
</dbReference>
<evidence type="ECO:0000313" key="2">
    <source>
        <dbReference type="EMBL" id="KAI5443244.1"/>
    </source>
</evidence>
<dbReference type="PANTHER" id="PTHR45786">
    <property type="entry name" value="DNA BINDING PROTEIN-LIKE"/>
    <property type="match status" value="1"/>
</dbReference>
<dbReference type="AlphaFoldDB" id="A0A9D5BGM5"/>
<dbReference type="Proteomes" id="UP001058974">
    <property type="component" value="Chromosome 1"/>
</dbReference>
<protein>
    <recommendedName>
        <fullName evidence="4">Helitron helicase-like domain-containing protein</fullName>
    </recommendedName>
</protein>
<proteinExistence type="predicted"/>
<gene>
    <name evidence="2" type="ORF">KIW84_012051</name>
</gene>
<evidence type="ECO:0008006" key="4">
    <source>
        <dbReference type="Google" id="ProtNLM"/>
    </source>
</evidence>